<keyword evidence="3" id="KW-0256">Endoplasmic reticulum</keyword>
<evidence type="ECO:0000256" key="6">
    <source>
        <dbReference type="SAM" id="MobiDB-lite"/>
    </source>
</evidence>
<dbReference type="EMBL" id="JANAVB010030620">
    <property type="protein sequence ID" value="KAJ6813227.1"/>
    <property type="molecule type" value="Genomic_DNA"/>
</dbReference>
<proteinExistence type="predicted"/>
<keyword evidence="10" id="KW-1185">Reference proteome</keyword>
<feature type="compositionally biased region" description="Low complexity" evidence="6">
    <location>
        <begin position="98"/>
        <end position="108"/>
    </location>
</feature>
<name>A0AAX6F9T2_IRIPA</name>
<comment type="caution">
    <text evidence="9">The sequence shown here is derived from an EMBL/GenBank/DDBJ whole genome shotgun (WGS) entry which is preliminary data.</text>
</comment>
<evidence type="ECO:0000313" key="9">
    <source>
        <dbReference type="EMBL" id="KAJ6813227.1"/>
    </source>
</evidence>
<dbReference type="Pfam" id="PF02453">
    <property type="entry name" value="Reticulon"/>
    <property type="match status" value="1"/>
</dbReference>
<accession>A0AAX6F9T2</accession>
<keyword evidence="5 7" id="KW-0472">Membrane</keyword>
<evidence type="ECO:0000256" key="1">
    <source>
        <dbReference type="ARBA" id="ARBA00004477"/>
    </source>
</evidence>
<dbReference type="InterPro" id="IPR044647">
    <property type="entry name" value="RTNLB17/18/21"/>
</dbReference>
<dbReference type="Proteomes" id="UP001140949">
    <property type="component" value="Unassembled WGS sequence"/>
</dbReference>
<feature type="compositionally biased region" description="Basic residues" evidence="6">
    <location>
        <begin position="75"/>
        <end position="90"/>
    </location>
</feature>
<dbReference type="InterPro" id="IPR003388">
    <property type="entry name" value="Reticulon"/>
</dbReference>
<keyword evidence="4 7" id="KW-1133">Transmembrane helix</keyword>
<gene>
    <name evidence="9" type="ORF">M6B38_144660</name>
</gene>
<dbReference type="GO" id="GO:0005789">
    <property type="term" value="C:endoplasmic reticulum membrane"/>
    <property type="evidence" value="ECO:0007669"/>
    <property type="project" value="UniProtKB-SubCell"/>
</dbReference>
<keyword evidence="2 7" id="KW-0812">Transmembrane</keyword>
<feature type="region of interest" description="Disordered" evidence="6">
    <location>
        <begin position="1"/>
        <end position="151"/>
    </location>
</feature>
<reference evidence="9" key="1">
    <citation type="journal article" date="2023" name="GigaByte">
        <title>Genome assembly of the bearded iris, Iris pallida Lam.</title>
        <authorList>
            <person name="Bruccoleri R.E."/>
            <person name="Oakeley E.J."/>
            <person name="Faust A.M.E."/>
            <person name="Altorfer M."/>
            <person name="Dessus-Babus S."/>
            <person name="Burckhardt D."/>
            <person name="Oertli M."/>
            <person name="Naumann U."/>
            <person name="Petersen F."/>
            <person name="Wong J."/>
        </authorList>
    </citation>
    <scope>NUCLEOTIDE SEQUENCE</scope>
    <source>
        <strain evidence="9">GSM-AAB239-AS_SAM_17_03QT</strain>
    </source>
</reference>
<dbReference type="PANTHER" id="PTHR46626">
    <property type="entry name" value="RETICULON-LIKE PROTEIN B17"/>
    <property type="match status" value="1"/>
</dbReference>
<evidence type="ECO:0000256" key="2">
    <source>
        <dbReference type="ARBA" id="ARBA00022692"/>
    </source>
</evidence>
<feature type="compositionally biased region" description="Acidic residues" evidence="6">
    <location>
        <begin position="21"/>
        <end position="30"/>
    </location>
</feature>
<evidence type="ECO:0000256" key="5">
    <source>
        <dbReference type="ARBA" id="ARBA00023136"/>
    </source>
</evidence>
<sequence length="312" mass="35821">MDPPPPLFPQKKKRKSKAIDDDGDLDDDEKENPMEIVQGEETNPRKSSTDQQQEEQEQQQQQQQRKKSSSTVPRGRGRRNNAARRPRRQRLDKDDDFLPLFKQQQQQLEEGEEKGRGHEIVISRKRKKTNHSDTTRPRSPSPSSNKTIVADESESMNSSVWELISDIVMWKNVTKSTFWFGLGSTFFISSSLSRESNFSIISAASHLGILILGFAFFHDSLSNRQTKRLKRTSFQLTEDDFLQVARLVLPLANSILAKSQEIFSGEPLMTLKASGTHSSLHSQVWSVDNPMETFCNWFLLELHYPQTLLFLL</sequence>
<evidence type="ECO:0000259" key="8">
    <source>
        <dbReference type="Pfam" id="PF02453"/>
    </source>
</evidence>
<evidence type="ECO:0000313" key="10">
    <source>
        <dbReference type="Proteomes" id="UP001140949"/>
    </source>
</evidence>
<comment type="subcellular location">
    <subcellularLocation>
        <location evidence="1">Endoplasmic reticulum membrane</location>
        <topology evidence="1">Multi-pass membrane protein</topology>
    </subcellularLocation>
</comment>
<dbReference type="PANTHER" id="PTHR46626:SF2">
    <property type="entry name" value="RETICULON-LIKE PROTEIN B17"/>
    <property type="match status" value="1"/>
</dbReference>
<evidence type="ECO:0000256" key="4">
    <source>
        <dbReference type="ARBA" id="ARBA00022989"/>
    </source>
</evidence>
<feature type="domain" description="Reticulon" evidence="8">
    <location>
        <begin position="165"/>
        <end position="274"/>
    </location>
</feature>
<evidence type="ECO:0000256" key="3">
    <source>
        <dbReference type="ARBA" id="ARBA00022824"/>
    </source>
</evidence>
<feature type="compositionally biased region" description="Basic and acidic residues" evidence="6">
    <location>
        <begin position="113"/>
        <end position="122"/>
    </location>
</feature>
<dbReference type="AlphaFoldDB" id="A0AAX6F9T2"/>
<organism evidence="9 10">
    <name type="scientific">Iris pallida</name>
    <name type="common">Sweet iris</name>
    <dbReference type="NCBI Taxonomy" id="29817"/>
    <lineage>
        <taxon>Eukaryota</taxon>
        <taxon>Viridiplantae</taxon>
        <taxon>Streptophyta</taxon>
        <taxon>Embryophyta</taxon>
        <taxon>Tracheophyta</taxon>
        <taxon>Spermatophyta</taxon>
        <taxon>Magnoliopsida</taxon>
        <taxon>Liliopsida</taxon>
        <taxon>Asparagales</taxon>
        <taxon>Iridaceae</taxon>
        <taxon>Iridoideae</taxon>
        <taxon>Irideae</taxon>
        <taxon>Iris</taxon>
    </lineage>
</organism>
<feature type="transmembrane region" description="Helical" evidence="7">
    <location>
        <begin position="198"/>
        <end position="221"/>
    </location>
</feature>
<reference evidence="9" key="2">
    <citation type="submission" date="2023-04" db="EMBL/GenBank/DDBJ databases">
        <authorList>
            <person name="Bruccoleri R.E."/>
            <person name="Oakeley E.J."/>
            <person name="Faust A.-M."/>
            <person name="Dessus-Babus S."/>
            <person name="Altorfer M."/>
            <person name="Burckhardt D."/>
            <person name="Oertli M."/>
            <person name="Naumann U."/>
            <person name="Petersen F."/>
            <person name="Wong J."/>
        </authorList>
    </citation>
    <scope>NUCLEOTIDE SEQUENCE</scope>
    <source>
        <strain evidence="9">GSM-AAB239-AS_SAM_17_03QT</strain>
        <tissue evidence="9">Leaf</tissue>
    </source>
</reference>
<protein>
    <submittedName>
        <fullName evidence="9">Reticulon-like protein B17</fullName>
    </submittedName>
</protein>
<evidence type="ECO:0000256" key="7">
    <source>
        <dbReference type="SAM" id="Phobius"/>
    </source>
</evidence>